<dbReference type="GO" id="GO:0032259">
    <property type="term" value="P:methylation"/>
    <property type="evidence" value="ECO:0007669"/>
    <property type="project" value="UniProtKB-KW"/>
</dbReference>
<feature type="active site" evidence="7">
    <location>
        <position position="86"/>
    </location>
</feature>
<dbReference type="InterPro" id="IPR050750">
    <property type="entry name" value="C5-MTase"/>
</dbReference>
<accession>A4JFW3</accession>
<evidence type="ECO:0000256" key="5">
    <source>
        <dbReference type="ARBA" id="ARBA00022747"/>
    </source>
</evidence>
<protein>
    <recommendedName>
        <fullName evidence="1">DNA (cytosine-5-)-methyltransferase</fullName>
        <ecNumber evidence="1">2.1.1.37</ecNumber>
    </recommendedName>
</protein>
<evidence type="ECO:0000256" key="3">
    <source>
        <dbReference type="ARBA" id="ARBA00022679"/>
    </source>
</evidence>
<name>A4JFW3_BURVG</name>
<gene>
    <name evidence="9" type="ordered locus">Bcep1808_2164</name>
</gene>
<comment type="similarity">
    <text evidence="7 8">Belongs to the class I-like SAM-binding methyltransferase superfamily. C5-methyltransferase family.</text>
</comment>
<evidence type="ECO:0000313" key="9">
    <source>
        <dbReference type="EMBL" id="ABO55166.1"/>
    </source>
</evidence>
<dbReference type="SUPFAM" id="SSF53335">
    <property type="entry name" value="S-adenosyl-L-methionine-dependent methyltransferases"/>
    <property type="match status" value="1"/>
</dbReference>
<keyword evidence="5" id="KW-0680">Restriction system</keyword>
<dbReference type="eggNOG" id="COG0270">
    <property type="taxonomic scope" value="Bacteria"/>
</dbReference>
<dbReference type="Pfam" id="PF00145">
    <property type="entry name" value="DNA_methylase"/>
    <property type="match status" value="1"/>
</dbReference>
<evidence type="ECO:0000256" key="6">
    <source>
        <dbReference type="ARBA" id="ARBA00047422"/>
    </source>
</evidence>
<dbReference type="InterPro" id="IPR029063">
    <property type="entry name" value="SAM-dependent_MTases_sf"/>
</dbReference>
<dbReference type="HOGENOM" id="CLU_006958_3_0_4"/>
<evidence type="ECO:0000256" key="8">
    <source>
        <dbReference type="RuleBase" id="RU000416"/>
    </source>
</evidence>
<dbReference type="KEGG" id="bvi:Bcep1808_2164"/>
<dbReference type="REBASE" id="14986">
    <property type="entry name" value="M.BviG4ORF2164P"/>
</dbReference>
<dbReference type="Proteomes" id="UP000002287">
    <property type="component" value="Chromosome 1"/>
</dbReference>
<dbReference type="PROSITE" id="PS51679">
    <property type="entry name" value="SAM_MT_C5"/>
    <property type="match status" value="1"/>
</dbReference>
<evidence type="ECO:0000256" key="7">
    <source>
        <dbReference type="PROSITE-ProRule" id="PRU01016"/>
    </source>
</evidence>
<reference evidence="10" key="1">
    <citation type="submission" date="2007-03" db="EMBL/GenBank/DDBJ databases">
        <title>Complete sequence of chromosome 1 of Burkholderia vietnamiensis G4.</title>
        <authorList>
            <consortium name="US DOE Joint Genome Institute"/>
            <person name="Copeland A."/>
            <person name="Lucas S."/>
            <person name="Lapidus A."/>
            <person name="Barry K."/>
            <person name="Detter J.C."/>
            <person name="Glavina del Rio T."/>
            <person name="Hammon N."/>
            <person name="Israni S."/>
            <person name="Dalin E."/>
            <person name="Tice H."/>
            <person name="Pitluck S."/>
            <person name="Chain P."/>
            <person name="Malfatti S."/>
            <person name="Shin M."/>
            <person name="Vergez L."/>
            <person name="Schmutz J."/>
            <person name="Larimer F."/>
            <person name="Land M."/>
            <person name="Hauser L."/>
            <person name="Kyrpides N."/>
            <person name="Tiedje J."/>
            <person name="Richardson P."/>
        </authorList>
    </citation>
    <scope>NUCLEOTIDE SEQUENCE [LARGE SCALE GENOMIC DNA]</scope>
    <source>
        <strain evidence="10">G4 / LMG 22486</strain>
    </source>
</reference>
<keyword evidence="2 7" id="KW-0489">Methyltransferase</keyword>
<sequence>MPPASALCGPSDRSRLSYLEFFAGSGLVAEGLRGLFRPVWANDLSEKKAATYTANHGARHFHLGSIENVEGAVLPVADMTWASFPCQDLSLAGKQAGIHAARSGLVWQWLRALDEIPERPPVLVAENVVGLVSAHGGEGYLQLHAALRERGYLVGAMKLDAARWLPQSRPRIFVVAYRESLPLPAELVNDGPGWAHDTALRRVRESLESASPAGSDGWVWWALPEPPARAARLASVLDQSAKWSAVDAPPKALALIAPAHESQLRDEARQATSGVAVAPGYRRTRPGGQVVELRFDGLAGCLRTPKGGSSRQLLVQSTDGGEAPLQCRWLTPREAARLMGAPERYALAGSATDAYAAMGDAVAAPVARWLGRHLLVPLARAARS</sequence>
<keyword evidence="3 7" id="KW-0808">Transferase</keyword>
<proteinExistence type="inferred from homology"/>
<dbReference type="GO" id="GO:0009307">
    <property type="term" value="P:DNA restriction-modification system"/>
    <property type="evidence" value="ECO:0007669"/>
    <property type="project" value="UniProtKB-KW"/>
</dbReference>
<dbReference type="NCBIfam" id="TIGR00675">
    <property type="entry name" value="dcm"/>
    <property type="match status" value="1"/>
</dbReference>
<comment type="catalytic activity">
    <reaction evidence="6">
        <text>a 2'-deoxycytidine in DNA + S-adenosyl-L-methionine = a 5-methyl-2'-deoxycytidine in DNA + S-adenosyl-L-homocysteine + H(+)</text>
        <dbReference type="Rhea" id="RHEA:13681"/>
        <dbReference type="Rhea" id="RHEA-COMP:11369"/>
        <dbReference type="Rhea" id="RHEA-COMP:11370"/>
        <dbReference type="ChEBI" id="CHEBI:15378"/>
        <dbReference type="ChEBI" id="CHEBI:57856"/>
        <dbReference type="ChEBI" id="CHEBI:59789"/>
        <dbReference type="ChEBI" id="CHEBI:85452"/>
        <dbReference type="ChEBI" id="CHEBI:85454"/>
        <dbReference type="EC" id="2.1.1.37"/>
    </reaction>
</comment>
<keyword evidence="4 7" id="KW-0949">S-adenosyl-L-methionine</keyword>
<organism evidence="9 10">
    <name type="scientific">Burkholderia vietnamiensis (strain G4 / LMG 22486)</name>
    <name type="common">Burkholderia cepacia (strain R1808)</name>
    <dbReference type="NCBI Taxonomy" id="269482"/>
    <lineage>
        <taxon>Bacteria</taxon>
        <taxon>Pseudomonadati</taxon>
        <taxon>Pseudomonadota</taxon>
        <taxon>Betaproteobacteria</taxon>
        <taxon>Burkholderiales</taxon>
        <taxon>Burkholderiaceae</taxon>
        <taxon>Burkholderia</taxon>
        <taxon>Burkholderia cepacia complex</taxon>
    </lineage>
</organism>
<dbReference type="Gene3D" id="3.40.50.150">
    <property type="entry name" value="Vaccinia Virus protein VP39"/>
    <property type="match status" value="1"/>
</dbReference>
<evidence type="ECO:0000256" key="4">
    <source>
        <dbReference type="ARBA" id="ARBA00022691"/>
    </source>
</evidence>
<dbReference type="PANTHER" id="PTHR46098">
    <property type="entry name" value="TRNA (CYTOSINE(38)-C(5))-METHYLTRANSFERASE"/>
    <property type="match status" value="1"/>
</dbReference>
<dbReference type="InterPro" id="IPR001525">
    <property type="entry name" value="C5_MeTfrase"/>
</dbReference>
<dbReference type="EMBL" id="CP000614">
    <property type="protein sequence ID" value="ABO55166.1"/>
    <property type="molecule type" value="Genomic_DNA"/>
</dbReference>
<dbReference type="EC" id="2.1.1.37" evidence="1"/>
<dbReference type="PRINTS" id="PR00105">
    <property type="entry name" value="C5METTRFRASE"/>
</dbReference>
<evidence type="ECO:0000313" key="10">
    <source>
        <dbReference type="Proteomes" id="UP000002287"/>
    </source>
</evidence>
<dbReference type="GO" id="GO:0003886">
    <property type="term" value="F:DNA (cytosine-5-)-methyltransferase activity"/>
    <property type="evidence" value="ECO:0007669"/>
    <property type="project" value="UniProtKB-EC"/>
</dbReference>
<evidence type="ECO:0000256" key="1">
    <source>
        <dbReference type="ARBA" id="ARBA00011975"/>
    </source>
</evidence>
<dbReference type="AlphaFoldDB" id="A4JFW3"/>
<dbReference type="PANTHER" id="PTHR46098:SF1">
    <property type="entry name" value="TRNA (CYTOSINE(38)-C(5))-METHYLTRANSFERASE"/>
    <property type="match status" value="1"/>
</dbReference>
<evidence type="ECO:0000256" key="2">
    <source>
        <dbReference type="ARBA" id="ARBA00022603"/>
    </source>
</evidence>
<dbReference type="Gene3D" id="3.90.120.10">
    <property type="entry name" value="DNA Methylase, subunit A, domain 2"/>
    <property type="match status" value="1"/>
</dbReference>